<feature type="signal peptide" evidence="1">
    <location>
        <begin position="1"/>
        <end position="21"/>
    </location>
</feature>
<dbReference type="GO" id="GO:0016757">
    <property type="term" value="F:glycosyltransferase activity"/>
    <property type="evidence" value="ECO:0007669"/>
    <property type="project" value="InterPro"/>
</dbReference>
<dbReference type="InterPro" id="IPR050194">
    <property type="entry name" value="Glycosyltransferase_grp1"/>
</dbReference>
<organism evidence="3">
    <name type="scientific">Desertifilum tharense IPPAS B-1220</name>
    <dbReference type="NCBI Taxonomy" id="1781255"/>
    <lineage>
        <taxon>Bacteria</taxon>
        <taxon>Bacillati</taxon>
        <taxon>Cyanobacteriota</taxon>
        <taxon>Cyanophyceae</taxon>
        <taxon>Desertifilales</taxon>
        <taxon>Desertifilaceae</taxon>
        <taxon>Desertifilum</taxon>
    </lineage>
</organism>
<dbReference type="STRING" id="1781255.BH720_20610"/>
<dbReference type="PANTHER" id="PTHR45947">
    <property type="entry name" value="SULFOQUINOVOSYL TRANSFERASE SQD2"/>
    <property type="match status" value="1"/>
</dbReference>
<evidence type="ECO:0000259" key="2">
    <source>
        <dbReference type="Pfam" id="PF00534"/>
    </source>
</evidence>
<dbReference type="OrthoDB" id="9795068at2"/>
<dbReference type="RefSeq" id="WP_069969103.1">
    <property type="nucleotide sequence ID" value="NZ_CM124774.1"/>
</dbReference>
<dbReference type="Gene3D" id="3.40.50.2000">
    <property type="entry name" value="Glycogen Phosphorylase B"/>
    <property type="match status" value="2"/>
</dbReference>
<dbReference type="AlphaFoldDB" id="A0A1E5QFC5"/>
<reference evidence="3" key="1">
    <citation type="submission" date="2016-09" db="EMBL/GenBank/DDBJ databases">
        <title>Draft genome of thermotolerant cyanobacterium Desertifilum sp. strain IPPAS B-1220.</title>
        <authorList>
            <person name="Sinetova M.A."/>
            <person name="Bolakhan K."/>
            <person name="Zayadan B.K."/>
            <person name="Mironov K.S."/>
            <person name="Ustinova V."/>
            <person name="Kupriyanova E.V."/>
            <person name="Sidorov R.A."/>
            <person name="Skrypnik A.N."/>
            <person name="Gogoleva N.E."/>
            <person name="Gogolev Y.V."/>
            <person name="Los D.A."/>
        </authorList>
    </citation>
    <scope>NUCLEOTIDE SEQUENCE [LARGE SCALE GENOMIC DNA]</scope>
    <source>
        <strain evidence="3">IPPAS B-1220</strain>
    </source>
</reference>
<keyword evidence="3" id="KW-0808">Transferase</keyword>
<feature type="chain" id="PRO_5009184249" evidence="1">
    <location>
        <begin position="22"/>
        <end position="353"/>
    </location>
</feature>
<dbReference type="CDD" id="cd03802">
    <property type="entry name" value="GT4_AviGT4-like"/>
    <property type="match status" value="1"/>
</dbReference>
<gene>
    <name evidence="3" type="ORF">BH720_20610</name>
</gene>
<proteinExistence type="predicted"/>
<protein>
    <submittedName>
        <fullName evidence="3">UDP-glucose--tetrahydrobiopterin glucosyltransferase</fullName>
    </submittedName>
</protein>
<comment type="caution">
    <text evidence="3">The sequence shown here is derived from an EMBL/GenBank/DDBJ whole genome shotgun (WGS) entry which is preliminary data.</text>
</comment>
<name>A0A1E5QFC5_9CYAN</name>
<dbReference type="EMBL" id="MJGC01000094">
    <property type="protein sequence ID" value="OEJ73284.1"/>
    <property type="molecule type" value="Genomic_DNA"/>
</dbReference>
<dbReference type="Pfam" id="PF00534">
    <property type="entry name" value="Glycos_transf_1"/>
    <property type="match status" value="1"/>
</dbReference>
<evidence type="ECO:0000256" key="1">
    <source>
        <dbReference type="SAM" id="SignalP"/>
    </source>
</evidence>
<keyword evidence="1" id="KW-0732">Signal</keyword>
<sequence length="353" mass="38549">MAKRLKLLFAAPFIGALGSGAAGGVELTLRNIAQALRNRGHDIAIAAPQGSVVESFQVIEVAGNPQISAQTCDRRDPIILPKGSGLARLWETIRAIQTEYDLILNFAYDWLPLYLTPFLQRPVAHLISMGSLTDAMDEAIAAVIRQFPGTIGMHTISQAQTFPFSEACVILGNGFDLSQYEFCETPTPQLAWVARIAPEKGLEDAVAAAQQTGIPLKIMGAMENPEYWQKILQTYPHAPIEYAGFLSTQALQSQLRQCRALLMTPRWVEAFGNVAIEALACGVPVIGYRRGGIAEIVADGKTGFLVEPDSVSGLVEAIAKLDQINRQDCYKAAQTKYSLEALGDRYEQWFSSF</sequence>
<dbReference type="SUPFAM" id="SSF53756">
    <property type="entry name" value="UDP-Glycosyltransferase/glycogen phosphorylase"/>
    <property type="match status" value="1"/>
</dbReference>
<dbReference type="InterPro" id="IPR001296">
    <property type="entry name" value="Glyco_trans_1"/>
</dbReference>
<evidence type="ECO:0000313" key="3">
    <source>
        <dbReference type="EMBL" id="OEJ73284.1"/>
    </source>
</evidence>
<dbReference type="PANTHER" id="PTHR45947:SF3">
    <property type="entry name" value="SULFOQUINOVOSYL TRANSFERASE SQD2"/>
    <property type="match status" value="1"/>
</dbReference>
<feature type="domain" description="Glycosyl transferase family 1" evidence="2">
    <location>
        <begin position="188"/>
        <end position="334"/>
    </location>
</feature>
<accession>A0A1E5QFC5</accession>